<protein>
    <submittedName>
        <fullName evidence="1">Uncharacterized protein</fullName>
    </submittedName>
</protein>
<organism evidence="1 2">
    <name type="scientific">Solanum tuberosum</name>
    <name type="common">Potato</name>
    <dbReference type="NCBI Taxonomy" id="4113"/>
    <lineage>
        <taxon>Eukaryota</taxon>
        <taxon>Viridiplantae</taxon>
        <taxon>Streptophyta</taxon>
        <taxon>Embryophyta</taxon>
        <taxon>Tracheophyta</taxon>
        <taxon>Spermatophyta</taxon>
        <taxon>Magnoliopsida</taxon>
        <taxon>eudicotyledons</taxon>
        <taxon>Gunneridae</taxon>
        <taxon>Pentapetalae</taxon>
        <taxon>asterids</taxon>
        <taxon>lamiids</taxon>
        <taxon>Solanales</taxon>
        <taxon>Solanaceae</taxon>
        <taxon>Solanoideae</taxon>
        <taxon>Solaneae</taxon>
        <taxon>Solanum</taxon>
    </lineage>
</organism>
<reference evidence="1 2" key="1">
    <citation type="journal article" date="2021" name="bioRxiv">
        <title>Chromosome-scale and haplotype-resolved genome assembly of a tetraploid potato cultivar.</title>
        <authorList>
            <person name="Sun H."/>
            <person name="Jiao W.-B."/>
            <person name="Krause K."/>
            <person name="Campoy J.A."/>
            <person name="Goel M."/>
            <person name="Folz-Donahue K."/>
            <person name="Kukat C."/>
            <person name="Huettel B."/>
            <person name="Schneeberger K."/>
        </authorList>
    </citation>
    <scope>NUCLEOTIDE SEQUENCE [LARGE SCALE GENOMIC DNA]</scope>
    <source>
        <strain evidence="1">SolTubOtavaFocal</strain>
        <tissue evidence="1">Leaves</tissue>
    </source>
</reference>
<comment type="caution">
    <text evidence="1">The sequence shown here is derived from an EMBL/GenBank/DDBJ whole genome shotgun (WGS) entry which is preliminary data.</text>
</comment>
<gene>
    <name evidence="1" type="ORF">KY290_013497</name>
</gene>
<evidence type="ECO:0000313" key="2">
    <source>
        <dbReference type="Proteomes" id="UP000826656"/>
    </source>
</evidence>
<keyword evidence="2" id="KW-1185">Reference proteome</keyword>
<sequence length="49" mass="5811">MEYSNSHYEGNHISEELEKGTVPLISFGERMNDIGNYPKRTRIQQHLYK</sequence>
<proteinExistence type="predicted"/>
<accession>A0ABQ7VN50</accession>
<dbReference type="Proteomes" id="UP000826656">
    <property type="component" value="Unassembled WGS sequence"/>
</dbReference>
<evidence type="ECO:0000313" key="1">
    <source>
        <dbReference type="EMBL" id="KAH0769516.1"/>
    </source>
</evidence>
<name>A0ABQ7VN50_SOLTU</name>
<dbReference type="EMBL" id="JAIVGD010000011">
    <property type="protein sequence ID" value="KAH0769516.1"/>
    <property type="molecule type" value="Genomic_DNA"/>
</dbReference>